<dbReference type="Proteomes" id="UP000451471">
    <property type="component" value="Unassembled WGS sequence"/>
</dbReference>
<dbReference type="InterPro" id="IPR020886">
    <property type="entry name" value="MTH_967-like"/>
</dbReference>
<feature type="compositionally biased region" description="Basic and acidic residues" evidence="5">
    <location>
        <begin position="235"/>
        <end position="252"/>
    </location>
</feature>
<dbReference type="OrthoDB" id="31424at2157"/>
<evidence type="ECO:0000256" key="1">
    <source>
        <dbReference type="ARBA" id="ARBA00023015"/>
    </source>
</evidence>
<keyword evidence="3 4" id="KW-0804">Transcription</keyword>
<keyword evidence="1 4" id="KW-0805">Transcription regulation</keyword>
<dbReference type="NCBIfam" id="NF003162">
    <property type="entry name" value="PRK04140.1"/>
    <property type="match status" value="1"/>
</dbReference>
<protein>
    <recommendedName>
        <fullName evidence="4">Putative HTH-type transcriptional regulatory protein GQS65_10420</fullName>
    </recommendedName>
</protein>
<dbReference type="Pfam" id="PF26553">
    <property type="entry name" value="PDDEXK_19"/>
    <property type="match status" value="1"/>
</dbReference>
<reference evidence="7 8" key="1">
    <citation type="submission" date="2019-12" db="EMBL/GenBank/DDBJ databases">
        <title>Halocatena pleomorpha gen. nov. sp. nov., an extremely halophilic archaeon of family Halobacteriaceae isolated from saltpan soil.</title>
        <authorList>
            <person name="Pal Y."/>
            <person name="Verma A."/>
            <person name="Krishnamurthi S."/>
            <person name="Kumar P."/>
        </authorList>
    </citation>
    <scope>NUCLEOTIDE SEQUENCE [LARGE SCALE GENOMIC DNA]</scope>
    <source>
        <strain evidence="7 8">JCM 16495</strain>
    </source>
</reference>
<keyword evidence="8" id="KW-1185">Reference proteome</keyword>
<evidence type="ECO:0000259" key="6">
    <source>
        <dbReference type="PROSITE" id="PS50943"/>
    </source>
</evidence>
<evidence type="ECO:0000256" key="3">
    <source>
        <dbReference type="ARBA" id="ARBA00023163"/>
    </source>
</evidence>
<evidence type="ECO:0000256" key="4">
    <source>
        <dbReference type="HAMAP-Rule" id="MF_00584"/>
    </source>
</evidence>
<sequence length="336" mass="36863">MSRTALVGNVTAMLADAGFLVSDRCAVRPKSFDVAARRRDDVILLKVLGNVDSFDAATGAEMRRLGTYLDATPLVIGLRTRDEDLKPGVVYFRHGVPVLSPDTAMDLFIEGVPPLIYAAPGGLYVSIDGDVLADKRKEREWSLGQLASELGVSRRTVSKYESGMNASVEVAARLEELFGGALSNPVDVFDDEDLSDADPMPEDPEADPNDEPLVTVLTRVGFDVHPTLRSPFKAISEDREAAANGGDRRSRSDDDEVGTMLTGHSTFDRTAEKRARIMSSVGEVTRTSAIYVVDRARRDSVDRTVLIEQDEIENIEDTEDLRELIRTRTDRSESEA</sequence>
<dbReference type="InterPro" id="IPR059051">
    <property type="entry name" value="MTH_967_PDDEXK"/>
</dbReference>
<dbReference type="GO" id="GO:0003677">
    <property type="term" value="F:DNA binding"/>
    <property type="evidence" value="ECO:0007669"/>
    <property type="project" value="UniProtKB-KW"/>
</dbReference>
<dbReference type="PROSITE" id="PS50943">
    <property type="entry name" value="HTH_CROC1"/>
    <property type="match status" value="1"/>
</dbReference>
<dbReference type="SMART" id="SM00530">
    <property type="entry name" value="HTH_XRE"/>
    <property type="match status" value="1"/>
</dbReference>
<dbReference type="InterPro" id="IPR001387">
    <property type="entry name" value="Cro/C1-type_HTH"/>
</dbReference>
<evidence type="ECO:0000256" key="5">
    <source>
        <dbReference type="SAM" id="MobiDB-lite"/>
    </source>
</evidence>
<gene>
    <name evidence="7" type="ORF">GQS65_10420</name>
</gene>
<evidence type="ECO:0000313" key="7">
    <source>
        <dbReference type="EMBL" id="MWG34900.1"/>
    </source>
</evidence>
<dbReference type="EMBL" id="WSZK01000015">
    <property type="protein sequence ID" value="MWG34900.1"/>
    <property type="molecule type" value="Genomic_DNA"/>
</dbReference>
<evidence type="ECO:0000256" key="2">
    <source>
        <dbReference type="ARBA" id="ARBA00023125"/>
    </source>
</evidence>
<accession>A0A6B0GJX4</accession>
<dbReference type="HAMAP" id="MF_00584">
    <property type="entry name" value="HTH_type_cro_C1"/>
    <property type="match status" value="1"/>
</dbReference>
<evidence type="ECO:0000313" key="8">
    <source>
        <dbReference type="Proteomes" id="UP000451471"/>
    </source>
</evidence>
<dbReference type="GO" id="GO:0003700">
    <property type="term" value="F:DNA-binding transcription factor activity"/>
    <property type="evidence" value="ECO:0007669"/>
    <property type="project" value="UniProtKB-UniRule"/>
</dbReference>
<feature type="region of interest" description="Disordered" evidence="5">
    <location>
        <begin position="184"/>
        <end position="211"/>
    </location>
</feature>
<keyword evidence="2 4" id="KW-0238">DNA-binding</keyword>
<dbReference type="InterPro" id="IPR010982">
    <property type="entry name" value="Lambda_DNA-bd_dom_sf"/>
</dbReference>
<dbReference type="Gene3D" id="1.10.260.40">
    <property type="entry name" value="lambda repressor-like DNA-binding domains"/>
    <property type="match status" value="1"/>
</dbReference>
<proteinExistence type="inferred from homology"/>
<dbReference type="RefSeq" id="WP_158204531.1">
    <property type="nucleotide sequence ID" value="NZ_WSZK01000015.1"/>
</dbReference>
<dbReference type="AlphaFoldDB" id="A0A6B0GJX4"/>
<comment type="caution">
    <text evidence="7">The sequence shown here is derived from an EMBL/GenBank/DDBJ whole genome shotgun (WGS) entry which is preliminary data.</text>
</comment>
<name>A0A6B0GJX4_9EURY</name>
<dbReference type="Pfam" id="PF01381">
    <property type="entry name" value="HTH_3"/>
    <property type="match status" value="1"/>
</dbReference>
<dbReference type="CDD" id="cd00093">
    <property type="entry name" value="HTH_XRE"/>
    <property type="match status" value="1"/>
</dbReference>
<feature type="compositionally biased region" description="Acidic residues" evidence="5">
    <location>
        <begin position="188"/>
        <end position="210"/>
    </location>
</feature>
<dbReference type="SUPFAM" id="SSF47413">
    <property type="entry name" value="lambda repressor-like DNA-binding domains"/>
    <property type="match status" value="1"/>
</dbReference>
<feature type="domain" description="HTH cro/C1-type" evidence="6">
    <location>
        <begin position="132"/>
        <end position="189"/>
    </location>
</feature>
<organism evidence="7 8">
    <name type="scientific">Halomarina oriensis</name>
    <dbReference type="NCBI Taxonomy" id="671145"/>
    <lineage>
        <taxon>Archaea</taxon>
        <taxon>Methanobacteriati</taxon>
        <taxon>Methanobacteriota</taxon>
        <taxon>Stenosarchaea group</taxon>
        <taxon>Halobacteria</taxon>
        <taxon>Halobacteriales</taxon>
        <taxon>Natronomonadaceae</taxon>
        <taxon>Halomarina</taxon>
    </lineage>
</organism>
<feature type="region of interest" description="Disordered" evidence="5">
    <location>
        <begin position="231"/>
        <end position="262"/>
    </location>
</feature>